<comment type="catalytic activity">
    <reaction evidence="8 9">
        <text>geranylgeranyl diphosphate + L-cysteinyl-[protein] = S-geranylgeranyl-L-cysteinyl-[protein] + diphosphate</text>
        <dbReference type="Rhea" id="RHEA:21240"/>
        <dbReference type="Rhea" id="RHEA-COMP:10131"/>
        <dbReference type="Rhea" id="RHEA-COMP:11537"/>
        <dbReference type="ChEBI" id="CHEBI:29950"/>
        <dbReference type="ChEBI" id="CHEBI:33019"/>
        <dbReference type="ChEBI" id="CHEBI:57533"/>
        <dbReference type="ChEBI" id="CHEBI:86021"/>
        <dbReference type="EC" id="2.5.1.60"/>
    </reaction>
</comment>
<evidence type="ECO:0000256" key="1">
    <source>
        <dbReference type="ARBA" id="ARBA00006734"/>
    </source>
</evidence>
<organism evidence="10 11">
    <name type="scientific">Strongyloides stercoralis</name>
    <name type="common">Threadworm</name>
    <dbReference type="NCBI Taxonomy" id="6248"/>
    <lineage>
        <taxon>Eukaryota</taxon>
        <taxon>Metazoa</taxon>
        <taxon>Ecdysozoa</taxon>
        <taxon>Nematoda</taxon>
        <taxon>Chromadorea</taxon>
        <taxon>Rhabditida</taxon>
        <taxon>Tylenchina</taxon>
        <taxon>Panagrolaimomorpha</taxon>
        <taxon>Strongyloidoidea</taxon>
        <taxon>Strongyloididae</taxon>
        <taxon>Strongyloides</taxon>
    </lineage>
</organism>
<evidence type="ECO:0000256" key="8">
    <source>
        <dbReference type="ARBA" id="ARBA00047658"/>
    </source>
</evidence>
<comment type="similarity">
    <text evidence="1 9">Belongs to the protein prenyltransferase subunit alpha family.</text>
</comment>
<dbReference type="PANTHER" id="PTHR11129:SF2">
    <property type="entry name" value="GERANYLGERANYL TRANSFERASE TYPE-2 SUBUNIT ALPHA"/>
    <property type="match status" value="1"/>
</dbReference>
<evidence type="ECO:0000256" key="7">
    <source>
        <dbReference type="ARBA" id="ARBA00031267"/>
    </source>
</evidence>
<dbReference type="Gene3D" id="1.25.40.120">
    <property type="entry name" value="Protein prenylyltransferase"/>
    <property type="match status" value="1"/>
</dbReference>
<dbReference type="WBParaSite" id="TCONS_00012183.p1">
    <property type="protein sequence ID" value="TCONS_00012183.p1"/>
    <property type="gene ID" value="XLOC_007637"/>
</dbReference>
<evidence type="ECO:0000256" key="2">
    <source>
        <dbReference type="ARBA" id="ARBA00012656"/>
    </source>
</evidence>
<evidence type="ECO:0000256" key="9">
    <source>
        <dbReference type="RuleBase" id="RU367120"/>
    </source>
</evidence>
<dbReference type="SUPFAM" id="SSF55729">
    <property type="entry name" value="Acyl-CoA N-acyltransferases (Nat)"/>
    <property type="match status" value="1"/>
</dbReference>
<keyword evidence="4 9" id="KW-0637">Prenyltransferase</keyword>
<dbReference type="AlphaFoldDB" id="A0AAF5I2T3"/>
<dbReference type="Proteomes" id="UP000035681">
    <property type="component" value="Unplaced"/>
</dbReference>
<dbReference type="InterPro" id="IPR002088">
    <property type="entry name" value="Prenyl_trans_a"/>
</dbReference>
<dbReference type="InterPro" id="IPR016181">
    <property type="entry name" value="Acyl_CoA_acyltransferase"/>
</dbReference>
<dbReference type="GO" id="GO:0005968">
    <property type="term" value="C:Rab-protein geranylgeranyltransferase complex"/>
    <property type="evidence" value="ECO:0007669"/>
    <property type="project" value="TreeGrafter"/>
</dbReference>
<accession>A0AAF5I2T3</accession>
<evidence type="ECO:0000256" key="4">
    <source>
        <dbReference type="ARBA" id="ARBA00022602"/>
    </source>
</evidence>
<keyword evidence="6" id="KW-0677">Repeat</keyword>
<keyword evidence="5 9" id="KW-0808">Transferase</keyword>
<dbReference type="FunFam" id="1.25.40.120:FF:000035">
    <property type="entry name" value="Geranylgeranyl transferase type-2 subunit alpha"/>
    <property type="match status" value="1"/>
</dbReference>
<dbReference type="SUPFAM" id="SSF48439">
    <property type="entry name" value="Protein prenylyltransferase"/>
    <property type="match status" value="1"/>
</dbReference>
<reference evidence="11" key="1">
    <citation type="submission" date="2024-02" db="UniProtKB">
        <authorList>
            <consortium name="WormBaseParasite"/>
        </authorList>
    </citation>
    <scope>IDENTIFICATION</scope>
</reference>
<dbReference type="EC" id="2.5.1.60" evidence="2 9"/>
<protein>
    <recommendedName>
        <fullName evidence="3 9">Geranylgeranyl transferase type-2 subunit alpha</fullName>
        <ecNumber evidence="2 9">2.5.1.60</ecNumber>
    </recommendedName>
    <alternativeName>
        <fullName evidence="7 9">Geranylgeranyl transferase type II subunit alpha</fullName>
    </alternativeName>
</protein>
<dbReference type="PANTHER" id="PTHR11129">
    <property type="entry name" value="PROTEIN FARNESYLTRANSFERASE ALPHA SUBUNIT/RAB GERANYLGERANYL TRANSFERASE ALPHA SUBUNIT"/>
    <property type="match status" value="1"/>
</dbReference>
<comment type="function">
    <text evidence="9">Catalyzes the transfer of a geranyl-geranyl moiety from geranyl-geranyl pyrophosphate to cysteines occuring in specific C-terminal amino acid sequences.</text>
</comment>
<evidence type="ECO:0000256" key="6">
    <source>
        <dbReference type="ARBA" id="ARBA00022737"/>
    </source>
</evidence>
<dbReference type="GO" id="GO:0097354">
    <property type="term" value="P:prenylation"/>
    <property type="evidence" value="ECO:0007669"/>
    <property type="project" value="UniProtKB-UniRule"/>
</dbReference>
<evidence type="ECO:0000313" key="11">
    <source>
        <dbReference type="WBParaSite" id="TCONS_00012183.p1"/>
    </source>
</evidence>
<dbReference type="GO" id="GO:0004663">
    <property type="term" value="F:Rab geranylgeranyltransferase activity"/>
    <property type="evidence" value="ECO:0007669"/>
    <property type="project" value="UniProtKB-UniRule"/>
</dbReference>
<proteinExistence type="inferred from homology"/>
<evidence type="ECO:0000313" key="10">
    <source>
        <dbReference type="Proteomes" id="UP000035681"/>
    </source>
</evidence>
<sequence length="936" mass="108230">AMLLQEFTNENLESYLEKLAIFPNLLTIYHSIDTEHKELFPCAKHFAFEGKCGNEEIYFVYRENIYVMPFLFIASTATSIEATEELEEIFLHLITIFPKINNATNFMTIGAASLTRRFNIWYSKYLNKEKFVEYPTYLYYMTGEQQQLAQNFIPSFPDGYYYDNNISDSDSFIINNTWQHAKKGDLEQTRAKLKHLPFACIKNNDKPVSFEMTDPSGFLNHQFTIEEHRRKGLGLAIEIEISKKISNLNRVPYKTVELYNVDVIKNSNNSPYWTRWDDQNGNPVEFLFIRMHFVKKVPTTEEERALREKEEALKAMAYKKLCDDIYAKLKDDVYDETLMELSAQVLEKNADVYTLWNARKKYLDKKISESNNDDENDNMLNVELDLALASLTNNPKSYSAWFHRFWAFKRMAKPNIKRELDMCCKALQLDCRNFHCWDHRRSVAEHAKLTPTEELQFVDYLIDKNISNYSAWHYRATLLERLHCDPSGDVKNVKISEEVLLKEFNLVSNAYYTDSEDQACWCYVKWLIDSSIKNMTPKISEQINTVLQHIKELSELEPNNIYLLSTNIYILEKTSKNKDEIIPLYKKLSEIDKLRKGIKYLNYLPKNFSVGNKFTYIMHDEGLRATYRIQRPPWLGLWTAKAVQNGGQKQTIRVTVQKRDFLESSLHDLMKKTFDPKVKDGTSLAGPLGMDSKKHKNLTLKCDTPGDLKSFQENVYRNSIQYKNIAEKFNLSKEHPGLAINPTLNSYHLTTKDNLGRSPVVRNRFSHLGPRFFDKPLNEGTLEKGLASAKYAAIFMLPITLVKISSFGGDRPLNLKLGYFLKHYFKNLPIPLTAAFTWGSMLSAAAVIRNRDDCQNHLFSSAAVGCVVGTMKSNFSIGLTTAAVSLVLGVFWQYQRWSKDGLQGMVLHQSISGSQAGPLAWQLLDFGDHEVPQQQY</sequence>
<dbReference type="PROSITE" id="PS51147">
    <property type="entry name" value="PFTA"/>
    <property type="match status" value="3"/>
</dbReference>
<dbReference type="Gene3D" id="3.40.630.30">
    <property type="match status" value="1"/>
</dbReference>
<evidence type="ECO:0000256" key="5">
    <source>
        <dbReference type="ARBA" id="ARBA00022679"/>
    </source>
</evidence>
<evidence type="ECO:0000256" key="3">
    <source>
        <dbReference type="ARBA" id="ARBA00014772"/>
    </source>
</evidence>
<dbReference type="Pfam" id="PF01239">
    <property type="entry name" value="PPTA"/>
    <property type="match status" value="3"/>
</dbReference>
<name>A0AAF5I2T3_STRER</name>
<keyword evidence="10" id="KW-1185">Reference proteome</keyword>